<protein>
    <recommendedName>
        <fullName evidence="3">SPOR domain-containing protein</fullName>
    </recommendedName>
</protein>
<sequence>MVALLSVCGLSSFFIVADERQGRDAIASGAALPTAVPRDIGSREADPEPLSAAEVFPGEQLAIDPAQPPYLVLRTAASKDCRGAAAGRVAQLLDELGCSQVVRGTLRSSDGRYLVTAGVFNLSDVEGAEWAREKIKPMVEAEQGRFDGLLAGRGTEAIALSSAQVGWHVRGHYLVYCVIARADRRPIMDGDQRVGQILTDLLETHLRGSVIEKRATAPVSGS</sequence>
<dbReference type="RefSeq" id="WP_281896272.1">
    <property type="nucleotide sequence ID" value="NZ_BSDI01000013.1"/>
</dbReference>
<evidence type="ECO:0000313" key="1">
    <source>
        <dbReference type="EMBL" id="GLH97912.1"/>
    </source>
</evidence>
<dbReference type="Proteomes" id="UP001144280">
    <property type="component" value="Unassembled WGS sequence"/>
</dbReference>
<comment type="caution">
    <text evidence="1">The sequence shown here is derived from an EMBL/GenBank/DDBJ whole genome shotgun (WGS) entry which is preliminary data.</text>
</comment>
<organism evidence="1 2">
    <name type="scientific">Phytohabitans aurantiacus</name>
    <dbReference type="NCBI Taxonomy" id="3016789"/>
    <lineage>
        <taxon>Bacteria</taxon>
        <taxon>Bacillati</taxon>
        <taxon>Actinomycetota</taxon>
        <taxon>Actinomycetes</taxon>
        <taxon>Micromonosporales</taxon>
        <taxon>Micromonosporaceae</taxon>
    </lineage>
</organism>
<name>A0ABQ5QV88_9ACTN</name>
<evidence type="ECO:0000313" key="2">
    <source>
        <dbReference type="Proteomes" id="UP001144280"/>
    </source>
</evidence>
<accession>A0ABQ5QV88</accession>
<reference evidence="1" key="1">
    <citation type="submission" date="2022-12" db="EMBL/GenBank/DDBJ databases">
        <title>New Phytohabitans aurantiacus sp. RD004123 nov., an actinomycete isolated from soil.</title>
        <authorList>
            <person name="Triningsih D.W."/>
            <person name="Harunari E."/>
            <person name="Igarashi Y."/>
        </authorList>
    </citation>
    <scope>NUCLEOTIDE SEQUENCE</scope>
    <source>
        <strain evidence="1">RD004123</strain>
    </source>
</reference>
<dbReference type="EMBL" id="BSDI01000013">
    <property type="protein sequence ID" value="GLH97912.1"/>
    <property type="molecule type" value="Genomic_DNA"/>
</dbReference>
<proteinExistence type="predicted"/>
<evidence type="ECO:0008006" key="3">
    <source>
        <dbReference type="Google" id="ProtNLM"/>
    </source>
</evidence>
<gene>
    <name evidence="1" type="ORF">Pa4123_31870</name>
</gene>
<keyword evidence="2" id="KW-1185">Reference proteome</keyword>